<organism evidence="4 5">
    <name type="scientific">Rugamonas fusca</name>
    <dbReference type="NCBI Taxonomy" id="2758568"/>
    <lineage>
        <taxon>Bacteria</taxon>
        <taxon>Pseudomonadati</taxon>
        <taxon>Pseudomonadota</taxon>
        <taxon>Betaproteobacteria</taxon>
        <taxon>Burkholderiales</taxon>
        <taxon>Oxalobacteraceae</taxon>
        <taxon>Telluria group</taxon>
        <taxon>Rugamonas</taxon>
    </lineage>
</organism>
<feature type="DNA-binding region" description="H-T-H motif" evidence="2">
    <location>
        <begin position="65"/>
        <end position="84"/>
    </location>
</feature>
<gene>
    <name evidence="4" type="ORF">H3H36_22900</name>
</gene>
<dbReference type="GO" id="GO:0000976">
    <property type="term" value="F:transcription cis-regulatory region binding"/>
    <property type="evidence" value="ECO:0007669"/>
    <property type="project" value="TreeGrafter"/>
</dbReference>
<dbReference type="PRINTS" id="PR00455">
    <property type="entry name" value="HTHTETR"/>
</dbReference>
<accession>A0A7W2ELW3</accession>
<dbReference type="GO" id="GO:0003700">
    <property type="term" value="F:DNA-binding transcription factor activity"/>
    <property type="evidence" value="ECO:0007669"/>
    <property type="project" value="TreeGrafter"/>
</dbReference>
<dbReference type="InterPro" id="IPR009057">
    <property type="entry name" value="Homeodomain-like_sf"/>
</dbReference>
<comment type="caution">
    <text evidence="4">The sequence shown here is derived from an EMBL/GenBank/DDBJ whole genome shotgun (WGS) entry which is preliminary data.</text>
</comment>
<evidence type="ECO:0000259" key="3">
    <source>
        <dbReference type="PROSITE" id="PS50977"/>
    </source>
</evidence>
<dbReference type="SUPFAM" id="SSF48498">
    <property type="entry name" value="Tetracyclin repressor-like, C-terminal domain"/>
    <property type="match status" value="1"/>
</dbReference>
<keyword evidence="5" id="KW-1185">Reference proteome</keyword>
<dbReference type="Pfam" id="PF14246">
    <property type="entry name" value="TetR_C_7"/>
    <property type="match status" value="1"/>
</dbReference>
<sequence>MKISAPTALEPDSVQLDRAANDASDHQCLGKTAGRPRAADKQARLESLLHTAACLFLEKGYSKVSLEMIAREAHVAVRTIYVKFGGKAGLLNAVIAEGRARFFAGMSSMDTDTRPMEEVLADFGLRFLGLVSAPAFVKLHRMVIAEAHTTPELATTFNQAGPQQTREQLSRFFARPEIKAQLRTEVPHEALAVHLINCLLGDQLSRVLFAADAPPTPEENQRRVARGLDLFLNGVRRPARD</sequence>
<dbReference type="PROSITE" id="PS50977">
    <property type="entry name" value="HTH_TETR_2"/>
    <property type="match status" value="1"/>
</dbReference>
<dbReference type="InterPro" id="IPR036271">
    <property type="entry name" value="Tet_transcr_reg_TetR-rel_C_sf"/>
</dbReference>
<feature type="domain" description="HTH tetR-type" evidence="3">
    <location>
        <begin position="42"/>
        <end position="102"/>
    </location>
</feature>
<dbReference type="RefSeq" id="WP_182220379.1">
    <property type="nucleotide sequence ID" value="NZ_JACEZS010000027.1"/>
</dbReference>
<dbReference type="InterPro" id="IPR001647">
    <property type="entry name" value="HTH_TetR"/>
</dbReference>
<dbReference type="SUPFAM" id="SSF46689">
    <property type="entry name" value="Homeodomain-like"/>
    <property type="match status" value="1"/>
</dbReference>
<dbReference type="EMBL" id="JACEZS010000027">
    <property type="protein sequence ID" value="MBA5608201.1"/>
    <property type="molecule type" value="Genomic_DNA"/>
</dbReference>
<dbReference type="PANTHER" id="PTHR30055">
    <property type="entry name" value="HTH-TYPE TRANSCRIPTIONAL REGULATOR RUTR"/>
    <property type="match status" value="1"/>
</dbReference>
<evidence type="ECO:0000313" key="5">
    <source>
        <dbReference type="Proteomes" id="UP000566711"/>
    </source>
</evidence>
<reference evidence="4 5" key="1">
    <citation type="submission" date="2020-07" db="EMBL/GenBank/DDBJ databases">
        <title>Novel species isolated from subtropical streams in China.</title>
        <authorList>
            <person name="Lu H."/>
        </authorList>
    </citation>
    <scope>NUCLEOTIDE SEQUENCE [LARGE SCALE GENOMIC DNA]</scope>
    <source>
        <strain evidence="4 5">FT3S</strain>
    </source>
</reference>
<keyword evidence="1 2" id="KW-0238">DNA-binding</keyword>
<dbReference type="PANTHER" id="PTHR30055:SF146">
    <property type="entry name" value="HTH-TYPE TRANSCRIPTIONAL DUAL REGULATOR CECR"/>
    <property type="match status" value="1"/>
</dbReference>
<evidence type="ECO:0000256" key="1">
    <source>
        <dbReference type="ARBA" id="ARBA00023125"/>
    </source>
</evidence>
<dbReference type="InterPro" id="IPR039536">
    <property type="entry name" value="TetR_C_Proteobacteria"/>
</dbReference>
<name>A0A7W2ELW3_9BURK</name>
<proteinExistence type="predicted"/>
<dbReference type="AlphaFoldDB" id="A0A7W2ELW3"/>
<dbReference type="Proteomes" id="UP000566711">
    <property type="component" value="Unassembled WGS sequence"/>
</dbReference>
<dbReference type="InterPro" id="IPR050109">
    <property type="entry name" value="HTH-type_TetR-like_transc_reg"/>
</dbReference>
<protein>
    <submittedName>
        <fullName evidence="4">TetR/AcrR family transcriptional regulator</fullName>
    </submittedName>
</protein>
<evidence type="ECO:0000313" key="4">
    <source>
        <dbReference type="EMBL" id="MBA5608201.1"/>
    </source>
</evidence>
<evidence type="ECO:0000256" key="2">
    <source>
        <dbReference type="PROSITE-ProRule" id="PRU00335"/>
    </source>
</evidence>
<dbReference type="Pfam" id="PF00440">
    <property type="entry name" value="TetR_N"/>
    <property type="match status" value="1"/>
</dbReference>
<dbReference type="Gene3D" id="1.10.357.10">
    <property type="entry name" value="Tetracycline Repressor, domain 2"/>
    <property type="match status" value="1"/>
</dbReference>